<reference evidence="2 3" key="1">
    <citation type="journal article" date="2014" name="PLoS Genet.">
        <title>Phylogenetically driven sequencing of extremely halophilic archaea reveals strategies for static and dynamic osmo-response.</title>
        <authorList>
            <person name="Becker E.A."/>
            <person name="Seitzer P.M."/>
            <person name="Tritt A."/>
            <person name="Larsen D."/>
            <person name="Krusor M."/>
            <person name="Yao A.I."/>
            <person name="Wu D."/>
            <person name="Madern D."/>
            <person name="Eisen J.A."/>
            <person name="Darling A.E."/>
            <person name="Facciotti M.T."/>
        </authorList>
    </citation>
    <scope>NUCLEOTIDE SEQUENCE [LARGE SCALE GENOMIC DNA]</scope>
    <source>
        <strain evidence="2 3">JCM 10990</strain>
    </source>
</reference>
<feature type="transmembrane region" description="Helical" evidence="1">
    <location>
        <begin position="12"/>
        <end position="30"/>
    </location>
</feature>
<keyword evidence="3" id="KW-1185">Reference proteome</keyword>
<keyword evidence="1" id="KW-0812">Transmembrane</keyword>
<protein>
    <submittedName>
        <fullName evidence="2">Uncharacterized protein</fullName>
    </submittedName>
</protein>
<name>M0AUM6_9EURY</name>
<dbReference type="Proteomes" id="UP000011693">
    <property type="component" value="Unassembled WGS sequence"/>
</dbReference>
<dbReference type="AlphaFoldDB" id="M0AUM6"/>
<evidence type="ECO:0000256" key="1">
    <source>
        <dbReference type="SAM" id="Phobius"/>
    </source>
</evidence>
<accession>M0AUM6</accession>
<gene>
    <name evidence="2" type="ORF">C482_05311</name>
</gene>
<evidence type="ECO:0000313" key="2">
    <source>
        <dbReference type="EMBL" id="ELZ02270.1"/>
    </source>
</evidence>
<proteinExistence type="predicted"/>
<organism evidence="2 3">
    <name type="scientific">Natrialba chahannaoensis JCM 10990</name>
    <dbReference type="NCBI Taxonomy" id="1227492"/>
    <lineage>
        <taxon>Archaea</taxon>
        <taxon>Methanobacteriati</taxon>
        <taxon>Methanobacteriota</taxon>
        <taxon>Stenosarchaea group</taxon>
        <taxon>Halobacteria</taxon>
        <taxon>Halobacteriales</taxon>
        <taxon>Natrialbaceae</taxon>
        <taxon>Natrialba</taxon>
    </lineage>
</organism>
<sequence length="79" mass="8785">MADYHRPSDRSRGGFLAWSFHIIVGFLGVLESGPVKDEGNLPLGLVAAIALWMVGLWVLYRNREFFLEHAAPNSESGEI</sequence>
<feature type="transmembrane region" description="Helical" evidence="1">
    <location>
        <begin position="42"/>
        <end position="60"/>
    </location>
</feature>
<keyword evidence="1" id="KW-0472">Membrane</keyword>
<keyword evidence="1" id="KW-1133">Transmembrane helix</keyword>
<dbReference type="EMBL" id="AOIN01000037">
    <property type="protein sequence ID" value="ELZ02270.1"/>
    <property type="molecule type" value="Genomic_DNA"/>
</dbReference>
<evidence type="ECO:0000313" key="3">
    <source>
        <dbReference type="Proteomes" id="UP000011693"/>
    </source>
</evidence>
<comment type="caution">
    <text evidence="2">The sequence shown here is derived from an EMBL/GenBank/DDBJ whole genome shotgun (WGS) entry which is preliminary data.</text>
</comment>